<comment type="caution">
    <text evidence="3">The sequence shown here is derived from an EMBL/GenBank/DDBJ whole genome shotgun (WGS) entry which is preliminary data.</text>
</comment>
<feature type="signal peptide" evidence="1">
    <location>
        <begin position="1"/>
        <end position="18"/>
    </location>
</feature>
<dbReference type="AlphaFoldDB" id="A0A916Z600"/>
<feature type="chain" id="PRO_5037102750" description="DUF4296 domain-containing protein" evidence="1">
    <location>
        <begin position="19"/>
        <end position="118"/>
    </location>
</feature>
<reference evidence="3" key="1">
    <citation type="journal article" date="2014" name="Int. J. Syst. Evol. Microbiol.">
        <title>Complete genome sequence of Corynebacterium casei LMG S-19264T (=DSM 44701T), isolated from a smear-ripened cheese.</title>
        <authorList>
            <consortium name="US DOE Joint Genome Institute (JGI-PGF)"/>
            <person name="Walter F."/>
            <person name="Albersmeier A."/>
            <person name="Kalinowski J."/>
            <person name="Ruckert C."/>
        </authorList>
    </citation>
    <scope>NUCLEOTIDE SEQUENCE</scope>
    <source>
        <strain evidence="3">CGMCC 1.15958</strain>
    </source>
</reference>
<accession>A0A916Z600</accession>
<organism evidence="3 4">
    <name type="scientific">Emticicia aquatilis</name>
    <dbReference type="NCBI Taxonomy" id="1537369"/>
    <lineage>
        <taxon>Bacteria</taxon>
        <taxon>Pseudomonadati</taxon>
        <taxon>Bacteroidota</taxon>
        <taxon>Cytophagia</taxon>
        <taxon>Cytophagales</taxon>
        <taxon>Leadbetterellaceae</taxon>
        <taxon>Emticicia</taxon>
    </lineage>
</organism>
<dbReference type="InterPro" id="IPR025381">
    <property type="entry name" value="DUF4296"/>
</dbReference>
<evidence type="ECO:0000313" key="3">
    <source>
        <dbReference type="EMBL" id="GGD78119.1"/>
    </source>
</evidence>
<dbReference type="RefSeq" id="WP_188770205.1">
    <property type="nucleotide sequence ID" value="NZ_BMKK01000013.1"/>
</dbReference>
<dbReference type="Proteomes" id="UP000609064">
    <property type="component" value="Unassembled WGS sequence"/>
</dbReference>
<sequence>MLTKKIFLVLGIILTLLACDNAPSRPKDAIDEATMAKILAEIHLTEAQVSRLSFKDYDSTKIAYKYLEQQIMTKYKTDTARYRASYNYYVTNPEQMTKLYDNVLKNLEELKKKKKMAY</sequence>
<dbReference type="Pfam" id="PF14129">
    <property type="entry name" value="DUF4296"/>
    <property type="match status" value="1"/>
</dbReference>
<name>A0A916Z600_9BACT</name>
<evidence type="ECO:0000313" key="4">
    <source>
        <dbReference type="Proteomes" id="UP000609064"/>
    </source>
</evidence>
<evidence type="ECO:0000259" key="2">
    <source>
        <dbReference type="Pfam" id="PF14129"/>
    </source>
</evidence>
<gene>
    <name evidence="3" type="ORF">GCM10011514_47630</name>
</gene>
<dbReference type="PROSITE" id="PS51257">
    <property type="entry name" value="PROKAR_LIPOPROTEIN"/>
    <property type="match status" value="1"/>
</dbReference>
<proteinExistence type="predicted"/>
<dbReference type="EMBL" id="BMKK01000013">
    <property type="protein sequence ID" value="GGD78119.1"/>
    <property type="molecule type" value="Genomic_DNA"/>
</dbReference>
<keyword evidence="1" id="KW-0732">Signal</keyword>
<feature type="domain" description="DUF4296" evidence="2">
    <location>
        <begin position="26"/>
        <end position="112"/>
    </location>
</feature>
<reference evidence="3" key="2">
    <citation type="submission" date="2020-09" db="EMBL/GenBank/DDBJ databases">
        <authorList>
            <person name="Sun Q."/>
            <person name="Zhou Y."/>
        </authorList>
    </citation>
    <scope>NUCLEOTIDE SEQUENCE</scope>
    <source>
        <strain evidence="3">CGMCC 1.15958</strain>
    </source>
</reference>
<evidence type="ECO:0000256" key="1">
    <source>
        <dbReference type="SAM" id="SignalP"/>
    </source>
</evidence>
<keyword evidence="4" id="KW-1185">Reference proteome</keyword>
<protein>
    <recommendedName>
        <fullName evidence="2">DUF4296 domain-containing protein</fullName>
    </recommendedName>
</protein>